<evidence type="ECO:0000313" key="1">
    <source>
        <dbReference type="EMBL" id="MEQ2191978.1"/>
    </source>
</evidence>
<proteinExistence type="predicted"/>
<reference evidence="1 2" key="1">
    <citation type="submission" date="2021-06" db="EMBL/GenBank/DDBJ databases">
        <authorList>
            <person name="Palmer J.M."/>
        </authorList>
    </citation>
    <scope>NUCLEOTIDE SEQUENCE [LARGE SCALE GENOMIC DNA]</scope>
    <source>
        <strain evidence="1 2">XC_2019</strain>
        <tissue evidence="1">Muscle</tissue>
    </source>
</reference>
<organism evidence="1 2">
    <name type="scientific">Xenoophorus captivus</name>
    <dbReference type="NCBI Taxonomy" id="1517983"/>
    <lineage>
        <taxon>Eukaryota</taxon>
        <taxon>Metazoa</taxon>
        <taxon>Chordata</taxon>
        <taxon>Craniata</taxon>
        <taxon>Vertebrata</taxon>
        <taxon>Euteleostomi</taxon>
        <taxon>Actinopterygii</taxon>
        <taxon>Neopterygii</taxon>
        <taxon>Teleostei</taxon>
        <taxon>Neoteleostei</taxon>
        <taxon>Acanthomorphata</taxon>
        <taxon>Ovalentaria</taxon>
        <taxon>Atherinomorphae</taxon>
        <taxon>Cyprinodontiformes</taxon>
        <taxon>Goodeidae</taxon>
        <taxon>Xenoophorus</taxon>
    </lineage>
</organism>
<comment type="caution">
    <text evidence="1">The sequence shown here is derived from an EMBL/GenBank/DDBJ whole genome shotgun (WGS) entry which is preliminary data.</text>
</comment>
<evidence type="ECO:0000313" key="2">
    <source>
        <dbReference type="Proteomes" id="UP001434883"/>
    </source>
</evidence>
<gene>
    <name evidence="1" type="ORF">XENOCAPTIV_005240</name>
</gene>
<name>A0ABV0Q8T0_9TELE</name>
<accession>A0ABV0Q8T0</accession>
<dbReference type="Proteomes" id="UP001434883">
    <property type="component" value="Unassembled WGS sequence"/>
</dbReference>
<sequence>MLKAALTGWYQSVSPHFKHQHIVFITVGVKCTFYGLSTCKCREWEDVFLSEWKNQLSVFKLFISHIVRERSDGGKKERNGHVTERVQTIEKLQGIKPQEEKHKLIVSLQK</sequence>
<protein>
    <submittedName>
        <fullName evidence="1">Uncharacterized protein</fullName>
    </submittedName>
</protein>
<keyword evidence="2" id="KW-1185">Reference proteome</keyword>
<dbReference type="EMBL" id="JAHRIN010001565">
    <property type="protein sequence ID" value="MEQ2191978.1"/>
    <property type="molecule type" value="Genomic_DNA"/>
</dbReference>